<keyword evidence="1" id="KW-0472">Membrane</keyword>
<reference evidence="2 3" key="1">
    <citation type="submission" date="2019-01" db="EMBL/GenBank/DDBJ databases">
        <title>Still something new to discover - new insights into E. coli phage diversity and taxonomy.</title>
        <authorList>
            <person name="Korf I.H.E."/>
            <person name="Adriaennsens E."/>
            <person name="Dreiseikelmann B."/>
            <person name="Kropinski A."/>
            <person name="Nimtz M."/>
            <person name="Meier-Kolthoff J.P."/>
            <person name="Rohde M."/>
            <person name="van Raaij M."/>
            <person name="Wittmann J."/>
        </authorList>
    </citation>
    <scope>NUCLEOTIDE SEQUENCE [LARGE SCALE GENOMIC DNA]</scope>
</reference>
<accession>A0A482N3E1</accession>
<dbReference type="EMBL" id="MK373790">
    <property type="protein sequence ID" value="QBQ80506.1"/>
    <property type="molecule type" value="Genomic_DNA"/>
</dbReference>
<name>A0A482N3E1_9CAUD</name>
<gene>
    <name evidence="2" type="ORF">WF5505_00006</name>
</gene>
<evidence type="ECO:0000313" key="3">
    <source>
        <dbReference type="Proteomes" id="UP000307942"/>
    </source>
</evidence>
<keyword evidence="1" id="KW-1133">Transmembrane helix</keyword>
<protein>
    <submittedName>
        <fullName evidence="2">Uncharacterized protein</fullName>
    </submittedName>
</protein>
<keyword evidence="3" id="KW-1185">Reference proteome</keyword>
<organism evidence="2 3">
    <name type="scientific">Escherichia phage vB_EcoS_WF5505</name>
    <dbReference type="NCBI Taxonomy" id="2508186"/>
    <lineage>
        <taxon>Viruses</taxon>
        <taxon>Duplodnaviria</taxon>
        <taxon>Heunggongvirae</taxon>
        <taxon>Uroviricota</taxon>
        <taxon>Caudoviricetes</taxon>
        <taxon>Dhillonvirus</taxon>
        <taxon>Dhillonvirus WF5505</taxon>
    </lineage>
</organism>
<evidence type="ECO:0000313" key="2">
    <source>
        <dbReference type="EMBL" id="QBQ80506.1"/>
    </source>
</evidence>
<proteinExistence type="predicted"/>
<dbReference type="Proteomes" id="UP000307942">
    <property type="component" value="Segment"/>
</dbReference>
<sequence>MGAPYRKTSRGNTMLHDLIFWFGLGCASLFAIVLALLIWIFLVWPAVEAASITRMTFQIYKRRGITEHPTRLRMWWLWYLDMLGGRRFEAVRSSGWEWKGVGKWSIFD</sequence>
<evidence type="ECO:0000256" key="1">
    <source>
        <dbReference type="SAM" id="Phobius"/>
    </source>
</evidence>
<keyword evidence="1" id="KW-0812">Transmembrane</keyword>
<feature type="transmembrane region" description="Helical" evidence="1">
    <location>
        <begin position="20"/>
        <end position="47"/>
    </location>
</feature>